<dbReference type="PANTHER" id="PTHR42643">
    <property type="entry name" value="IONOTROPIC RECEPTOR 20A-RELATED"/>
    <property type="match status" value="1"/>
</dbReference>
<comment type="subcellular location">
    <subcellularLocation>
        <location evidence="1">Cell membrane</location>
        <topology evidence="1">Multi-pass membrane protein</topology>
    </subcellularLocation>
</comment>
<accession>A0A9N9SK10</accession>
<keyword evidence="4 8" id="KW-1133">Transmembrane helix</keyword>
<dbReference type="OrthoDB" id="6819047at2759"/>
<keyword evidence="3 8" id="KW-0812">Transmembrane</keyword>
<reference evidence="9" key="2">
    <citation type="submission" date="2022-10" db="EMBL/GenBank/DDBJ databases">
        <authorList>
            <consortium name="ENA_rothamsted_submissions"/>
            <consortium name="culmorum"/>
            <person name="King R."/>
        </authorList>
    </citation>
    <scope>NUCLEOTIDE SEQUENCE</scope>
</reference>
<evidence type="ECO:0000256" key="7">
    <source>
        <dbReference type="ARBA" id="ARBA00023180"/>
    </source>
</evidence>
<dbReference type="GO" id="GO:0005886">
    <property type="term" value="C:plasma membrane"/>
    <property type="evidence" value="ECO:0007669"/>
    <property type="project" value="UniProtKB-SubCell"/>
</dbReference>
<evidence type="ECO:0008006" key="11">
    <source>
        <dbReference type="Google" id="ProtNLM"/>
    </source>
</evidence>
<protein>
    <recommendedName>
        <fullName evidence="11">Ionotropic receptor</fullName>
    </recommendedName>
</protein>
<name>A0A9N9SK10_PHACE</name>
<evidence type="ECO:0000256" key="2">
    <source>
        <dbReference type="ARBA" id="ARBA00022475"/>
    </source>
</evidence>
<gene>
    <name evidence="9" type="ORF">PHAECO_LOCUS11886</name>
</gene>
<evidence type="ECO:0000313" key="9">
    <source>
        <dbReference type="EMBL" id="CAG9824660.1"/>
    </source>
</evidence>
<proteinExistence type="predicted"/>
<sequence length="349" mass="40006">MDNYWIGEDSATMRDITAHLKATPIFFEGERAEITQRIHNKSVDIIGTSRFVYKSDISSSFNSLSGDFIYSKHDDIVAVVPKVKRLPVIRSLLDIWDSGTWILLLSLLVAFPLALKILSYSYKKSKGTYLEYVLICWQIIMQSPTPTKFTSQPLIRLVLLAWIIFSVIFNTIITVKICDVILNPIFGNNIESLEELKATGYNIYGTKYSVKEIPRQYGLENQLRVITLKMIDIMVENKTTNVAYIMRRTSAQHYLSSQRNDPFYNIVDETLVPGILVYLIPKNSPFQTSLEMSVLLRKEYISNRETWISYQKEPQVISLGNLSGIFLLDTVGNVFAFIIFLLELILGKR</sequence>
<evidence type="ECO:0000256" key="4">
    <source>
        <dbReference type="ARBA" id="ARBA00022989"/>
    </source>
</evidence>
<dbReference type="PANTHER" id="PTHR42643:SF39">
    <property type="entry name" value="IONOTROPIC RECEPTOR 56A-RELATED"/>
    <property type="match status" value="1"/>
</dbReference>
<reference evidence="9" key="1">
    <citation type="submission" date="2022-01" db="EMBL/GenBank/DDBJ databases">
        <authorList>
            <person name="King R."/>
        </authorList>
    </citation>
    <scope>NUCLEOTIDE SEQUENCE</scope>
</reference>
<keyword evidence="2" id="KW-1003">Cell membrane</keyword>
<dbReference type="InterPro" id="IPR052192">
    <property type="entry name" value="Insect_Ionotropic_Sensory_Rcpt"/>
</dbReference>
<evidence type="ECO:0000256" key="8">
    <source>
        <dbReference type="SAM" id="Phobius"/>
    </source>
</evidence>
<evidence type="ECO:0000256" key="6">
    <source>
        <dbReference type="ARBA" id="ARBA00023170"/>
    </source>
</evidence>
<keyword evidence="10" id="KW-1185">Reference proteome</keyword>
<feature type="transmembrane region" description="Helical" evidence="8">
    <location>
        <begin position="100"/>
        <end position="118"/>
    </location>
</feature>
<dbReference type="AlphaFoldDB" id="A0A9N9SK10"/>
<keyword evidence="7" id="KW-0325">Glycoprotein</keyword>
<feature type="transmembrane region" description="Helical" evidence="8">
    <location>
        <begin position="325"/>
        <end position="346"/>
    </location>
</feature>
<keyword evidence="6" id="KW-0675">Receptor</keyword>
<evidence type="ECO:0000256" key="5">
    <source>
        <dbReference type="ARBA" id="ARBA00023136"/>
    </source>
</evidence>
<feature type="transmembrane region" description="Helical" evidence="8">
    <location>
        <begin position="154"/>
        <end position="173"/>
    </location>
</feature>
<keyword evidence="5 8" id="KW-0472">Membrane</keyword>
<dbReference type="Proteomes" id="UP001153737">
    <property type="component" value="Chromosome 8"/>
</dbReference>
<evidence type="ECO:0000256" key="3">
    <source>
        <dbReference type="ARBA" id="ARBA00022692"/>
    </source>
</evidence>
<evidence type="ECO:0000256" key="1">
    <source>
        <dbReference type="ARBA" id="ARBA00004651"/>
    </source>
</evidence>
<organism evidence="9 10">
    <name type="scientific">Phaedon cochleariae</name>
    <name type="common">Mustard beetle</name>
    <dbReference type="NCBI Taxonomy" id="80249"/>
    <lineage>
        <taxon>Eukaryota</taxon>
        <taxon>Metazoa</taxon>
        <taxon>Ecdysozoa</taxon>
        <taxon>Arthropoda</taxon>
        <taxon>Hexapoda</taxon>
        <taxon>Insecta</taxon>
        <taxon>Pterygota</taxon>
        <taxon>Neoptera</taxon>
        <taxon>Endopterygota</taxon>
        <taxon>Coleoptera</taxon>
        <taxon>Polyphaga</taxon>
        <taxon>Cucujiformia</taxon>
        <taxon>Chrysomeloidea</taxon>
        <taxon>Chrysomelidae</taxon>
        <taxon>Chrysomelinae</taxon>
        <taxon>Chrysomelini</taxon>
        <taxon>Phaedon</taxon>
    </lineage>
</organism>
<evidence type="ECO:0000313" key="10">
    <source>
        <dbReference type="Proteomes" id="UP001153737"/>
    </source>
</evidence>
<dbReference type="EMBL" id="OU896714">
    <property type="protein sequence ID" value="CAG9824660.1"/>
    <property type="molecule type" value="Genomic_DNA"/>
</dbReference>